<dbReference type="Gene3D" id="1.25.40.10">
    <property type="entry name" value="Tetratricopeptide repeat domain"/>
    <property type="match status" value="1"/>
</dbReference>
<dbReference type="EMBL" id="CP150096">
    <property type="protein sequence ID" value="WZN46793.1"/>
    <property type="molecule type" value="Genomic_DNA"/>
</dbReference>
<evidence type="ECO:0000313" key="2">
    <source>
        <dbReference type="EMBL" id="WZN46793.1"/>
    </source>
</evidence>
<evidence type="ECO:0000313" key="3">
    <source>
        <dbReference type="Proteomes" id="UP001449657"/>
    </source>
</evidence>
<keyword evidence="1" id="KW-0472">Membrane</keyword>
<dbReference type="Proteomes" id="UP001449657">
    <property type="component" value="Chromosome"/>
</dbReference>
<protein>
    <submittedName>
        <fullName evidence="2">Tetratricopeptide repeat protein</fullName>
    </submittedName>
</protein>
<feature type="transmembrane region" description="Helical" evidence="1">
    <location>
        <begin position="56"/>
        <end position="73"/>
    </location>
</feature>
<name>A0ABZ2Z505_9BACT</name>
<dbReference type="Pfam" id="PF14559">
    <property type="entry name" value="TPR_19"/>
    <property type="match status" value="1"/>
</dbReference>
<sequence length="360" mass="40121">MKSPSTMEEYTYTPEAPPATSVTCSHCGSPHVEHGHASALCPECRQAFINYPIPRWLWIFAGVVAMVLVINLLKLPASIKLAGHLIRAERAVDEHNFLTAQHEADSVLTAFPEHFEAHCYHLIASAYNFDYDAYDRSISFLGEKTYIKEGLVVSCNAATDYLNRHFCEDTLLLAQLDLITAQPPREQLRFIDSLAGSKQTHAVLAYCGARIGSYLLEHEQLPESRAILEKTLDANPDHYFASIDYATVLRKMNELEKADSVCDILLERNHQDSYAMSAKSRVVLRKKQLPAAEELAMEAVRLDPLSSHALASLALVLEAKGQKADSRQLLQAVVKLSAEREDTASAPQLRRVLDGETVYQ</sequence>
<dbReference type="Pfam" id="PF13432">
    <property type="entry name" value="TPR_16"/>
    <property type="match status" value="1"/>
</dbReference>
<dbReference type="SUPFAM" id="SSF48452">
    <property type="entry name" value="TPR-like"/>
    <property type="match status" value="1"/>
</dbReference>
<dbReference type="InterPro" id="IPR011990">
    <property type="entry name" value="TPR-like_helical_dom_sf"/>
</dbReference>
<gene>
    <name evidence="2" type="ORF">WJU22_01165</name>
</gene>
<keyword evidence="1" id="KW-0812">Transmembrane</keyword>
<proteinExistence type="predicted"/>
<keyword evidence="1" id="KW-1133">Transmembrane helix</keyword>
<evidence type="ECO:0000256" key="1">
    <source>
        <dbReference type="SAM" id="Phobius"/>
    </source>
</evidence>
<accession>A0ABZ2Z505</accession>
<organism evidence="2 3">
    <name type="scientific">Chitinophaga caseinilytica</name>
    <dbReference type="NCBI Taxonomy" id="2267521"/>
    <lineage>
        <taxon>Bacteria</taxon>
        <taxon>Pseudomonadati</taxon>
        <taxon>Bacteroidota</taxon>
        <taxon>Chitinophagia</taxon>
        <taxon>Chitinophagales</taxon>
        <taxon>Chitinophagaceae</taxon>
        <taxon>Chitinophaga</taxon>
    </lineage>
</organism>
<keyword evidence="3" id="KW-1185">Reference proteome</keyword>
<dbReference type="RefSeq" id="WP_341841475.1">
    <property type="nucleotide sequence ID" value="NZ_CP149792.1"/>
</dbReference>
<reference evidence="2 3" key="1">
    <citation type="submission" date="2024-03" db="EMBL/GenBank/DDBJ databases">
        <title>Chitinophaga caseinilytica sp. nov., a casein hydrolysing bacterium isolated from forest soil.</title>
        <authorList>
            <person name="Lee D.S."/>
            <person name="Han D.M."/>
            <person name="Baek J.H."/>
            <person name="Choi D.G."/>
            <person name="Jeon J.H."/>
            <person name="Jeon C.O."/>
        </authorList>
    </citation>
    <scope>NUCLEOTIDE SEQUENCE [LARGE SCALE GENOMIC DNA]</scope>
    <source>
        <strain evidence="2 3">KACC 19118</strain>
    </source>
</reference>